<dbReference type="SUPFAM" id="SSF64376">
    <property type="entry name" value="YlxR-like"/>
    <property type="match status" value="1"/>
</dbReference>
<feature type="domain" description="YlxR" evidence="1">
    <location>
        <begin position="2"/>
        <end position="69"/>
    </location>
</feature>
<sequence length="102" mass="11796">MSRKKLPKDQLARFVIDPLSGKFTIDSMGKVRSRGANLSLDLELYDKAVRSGAFERALKSKIEGEDYADTREEFEQYIRKVQFRGNRKKVSIRIQGEKVKLD</sequence>
<gene>
    <name evidence="2" type="ORF">KC685_03130</name>
</gene>
<protein>
    <submittedName>
        <fullName evidence="2">YlxR family protein</fullName>
    </submittedName>
</protein>
<evidence type="ECO:0000313" key="2">
    <source>
        <dbReference type="EMBL" id="MCA9376886.1"/>
    </source>
</evidence>
<name>A0A955I1S6_9BACT</name>
<dbReference type="Gene3D" id="3.30.1230.10">
    <property type="entry name" value="YlxR-like"/>
    <property type="match status" value="1"/>
</dbReference>
<evidence type="ECO:0000259" key="1">
    <source>
        <dbReference type="Pfam" id="PF04296"/>
    </source>
</evidence>
<comment type="caution">
    <text evidence="2">The sequence shown here is derived from an EMBL/GenBank/DDBJ whole genome shotgun (WGS) entry which is preliminary data.</text>
</comment>
<dbReference type="Pfam" id="PF04296">
    <property type="entry name" value="YlxR"/>
    <property type="match status" value="1"/>
</dbReference>
<dbReference type="EMBL" id="JAGQLN010000010">
    <property type="protein sequence ID" value="MCA9376886.1"/>
    <property type="molecule type" value="Genomic_DNA"/>
</dbReference>
<evidence type="ECO:0000313" key="3">
    <source>
        <dbReference type="Proteomes" id="UP000741282"/>
    </source>
</evidence>
<organism evidence="2 3">
    <name type="scientific">Candidatus Dojkabacteria bacterium</name>
    <dbReference type="NCBI Taxonomy" id="2099670"/>
    <lineage>
        <taxon>Bacteria</taxon>
        <taxon>Candidatus Dojkabacteria</taxon>
    </lineage>
</organism>
<accession>A0A955I1S6</accession>
<dbReference type="AlphaFoldDB" id="A0A955I1S6"/>
<dbReference type="Proteomes" id="UP000741282">
    <property type="component" value="Unassembled WGS sequence"/>
</dbReference>
<dbReference type="InterPro" id="IPR007393">
    <property type="entry name" value="YlxR_dom"/>
</dbReference>
<dbReference type="InterPro" id="IPR035931">
    <property type="entry name" value="YlxR-like_sf"/>
</dbReference>
<reference evidence="2" key="2">
    <citation type="journal article" date="2021" name="Microbiome">
        <title>Successional dynamics and alternative stable states in a saline activated sludge microbial community over 9 years.</title>
        <authorList>
            <person name="Wang Y."/>
            <person name="Ye J."/>
            <person name="Ju F."/>
            <person name="Liu L."/>
            <person name="Boyd J.A."/>
            <person name="Deng Y."/>
            <person name="Parks D.H."/>
            <person name="Jiang X."/>
            <person name="Yin X."/>
            <person name="Woodcroft B.J."/>
            <person name="Tyson G.W."/>
            <person name="Hugenholtz P."/>
            <person name="Polz M.F."/>
            <person name="Zhang T."/>
        </authorList>
    </citation>
    <scope>NUCLEOTIDE SEQUENCE</scope>
    <source>
        <strain evidence="2">HKST-UBA17</strain>
    </source>
</reference>
<proteinExistence type="predicted"/>
<reference evidence="2" key="1">
    <citation type="submission" date="2020-04" db="EMBL/GenBank/DDBJ databases">
        <authorList>
            <person name="Zhang T."/>
        </authorList>
    </citation>
    <scope>NUCLEOTIDE SEQUENCE</scope>
    <source>
        <strain evidence="2">HKST-UBA17</strain>
    </source>
</reference>